<gene>
    <name evidence="2" type="ORF">AC578_2105</name>
</gene>
<keyword evidence="1" id="KW-0812">Transmembrane</keyword>
<proteinExistence type="predicted"/>
<dbReference type="OrthoDB" id="2270193at2759"/>
<dbReference type="Proteomes" id="UP000070133">
    <property type="component" value="Unassembled WGS sequence"/>
</dbReference>
<keyword evidence="1" id="KW-1133">Transmembrane helix</keyword>
<keyword evidence="1" id="KW-0472">Membrane</keyword>
<sequence length="62" mass="6498">MALFAGNVQGVVVQMSALMVSGLMLAFALSTSGSFTKGNFTKAAVHGLSHSPITPHSRKLFF</sequence>
<dbReference type="AlphaFoldDB" id="A0A139HQH9"/>
<name>A0A139HQH9_9PEZI</name>
<dbReference type="EMBL" id="LFZN01000019">
    <property type="protein sequence ID" value="KXT04642.1"/>
    <property type="molecule type" value="Genomic_DNA"/>
</dbReference>
<comment type="caution">
    <text evidence="2">The sequence shown here is derived from an EMBL/GenBank/DDBJ whole genome shotgun (WGS) entry which is preliminary data.</text>
</comment>
<evidence type="ECO:0000313" key="2">
    <source>
        <dbReference type="EMBL" id="KXT04642.1"/>
    </source>
</evidence>
<feature type="transmembrane region" description="Helical" evidence="1">
    <location>
        <begin position="12"/>
        <end position="29"/>
    </location>
</feature>
<evidence type="ECO:0000256" key="1">
    <source>
        <dbReference type="SAM" id="Phobius"/>
    </source>
</evidence>
<protein>
    <submittedName>
        <fullName evidence="2">Uncharacterized protein</fullName>
    </submittedName>
</protein>
<accession>A0A139HQH9</accession>
<keyword evidence="3" id="KW-1185">Reference proteome</keyword>
<organism evidence="2 3">
    <name type="scientific">Pseudocercospora eumusae</name>
    <dbReference type="NCBI Taxonomy" id="321146"/>
    <lineage>
        <taxon>Eukaryota</taxon>
        <taxon>Fungi</taxon>
        <taxon>Dikarya</taxon>
        <taxon>Ascomycota</taxon>
        <taxon>Pezizomycotina</taxon>
        <taxon>Dothideomycetes</taxon>
        <taxon>Dothideomycetidae</taxon>
        <taxon>Mycosphaerellales</taxon>
        <taxon>Mycosphaerellaceae</taxon>
        <taxon>Pseudocercospora</taxon>
    </lineage>
</organism>
<evidence type="ECO:0000313" key="3">
    <source>
        <dbReference type="Proteomes" id="UP000070133"/>
    </source>
</evidence>
<reference evidence="2 3" key="1">
    <citation type="submission" date="2015-07" db="EMBL/GenBank/DDBJ databases">
        <title>Comparative genomics of the Sigatoka disease complex on banana suggests a link between parallel evolutionary changes in Pseudocercospora fijiensis and Pseudocercospora eumusae and increased virulence on the banana host.</title>
        <authorList>
            <person name="Chang T.-C."/>
            <person name="Salvucci A."/>
            <person name="Crous P.W."/>
            <person name="Stergiopoulos I."/>
        </authorList>
    </citation>
    <scope>NUCLEOTIDE SEQUENCE [LARGE SCALE GENOMIC DNA]</scope>
    <source>
        <strain evidence="2 3">CBS 114824</strain>
    </source>
</reference>